<dbReference type="AlphaFoldDB" id="A0A8I0HAP3"/>
<comment type="caution">
    <text evidence="1">The sequence shown here is derived from an EMBL/GenBank/DDBJ whole genome shotgun (WGS) entry which is preliminary data.</text>
</comment>
<dbReference type="EMBL" id="JAABFR010001883">
    <property type="protein sequence ID" value="MBD4338969.1"/>
    <property type="molecule type" value="Genomic_DNA"/>
</dbReference>
<protein>
    <submittedName>
        <fullName evidence="1">Galactose-1-epimerase</fullName>
    </submittedName>
</protein>
<dbReference type="GO" id="GO:0030246">
    <property type="term" value="F:carbohydrate binding"/>
    <property type="evidence" value="ECO:0007669"/>
    <property type="project" value="InterPro"/>
</dbReference>
<dbReference type="GO" id="GO:0006006">
    <property type="term" value="P:glucose metabolic process"/>
    <property type="evidence" value="ECO:0007669"/>
    <property type="project" value="TreeGrafter"/>
</dbReference>
<dbReference type="PANTHER" id="PTHR10091:SF0">
    <property type="entry name" value="GALACTOSE MUTAROTASE"/>
    <property type="match status" value="1"/>
</dbReference>
<dbReference type="GO" id="GO:0033499">
    <property type="term" value="P:galactose catabolic process via UDP-galactose, Leloir pathway"/>
    <property type="evidence" value="ECO:0007669"/>
    <property type="project" value="TreeGrafter"/>
</dbReference>
<dbReference type="Gene3D" id="2.70.98.10">
    <property type="match status" value="1"/>
</dbReference>
<dbReference type="PANTHER" id="PTHR10091">
    <property type="entry name" value="ALDOSE-1-EPIMERASE"/>
    <property type="match status" value="1"/>
</dbReference>
<reference evidence="1" key="1">
    <citation type="submission" date="2020-01" db="EMBL/GenBank/DDBJ databases">
        <authorList>
            <person name="Richard D."/>
        </authorList>
    </citation>
    <scope>NUCLEOTIDE SEQUENCE</scope>
    <source>
        <strain evidence="1">JP541</strain>
    </source>
</reference>
<dbReference type="InterPro" id="IPR011013">
    <property type="entry name" value="Gal_mutarotase_sf_dom"/>
</dbReference>
<dbReference type="SUPFAM" id="SSF74650">
    <property type="entry name" value="Galactose mutarotase-like"/>
    <property type="match status" value="1"/>
</dbReference>
<evidence type="ECO:0000313" key="1">
    <source>
        <dbReference type="EMBL" id="MBD4338969.1"/>
    </source>
</evidence>
<accession>A0A8I0HAP3</accession>
<feature type="non-terminal residue" evidence="1">
    <location>
        <position position="80"/>
    </location>
</feature>
<dbReference type="Pfam" id="PF01263">
    <property type="entry name" value="Aldose_epim"/>
    <property type="match status" value="1"/>
</dbReference>
<evidence type="ECO:0000313" key="2">
    <source>
        <dbReference type="Proteomes" id="UP000653002"/>
    </source>
</evidence>
<organism evidence="1 2">
    <name type="scientific">Xanthomonas citri pv. citri</name>
    <dbReference type="NCBI Taxonomy" id="611301"/>
    <lineage>
        <taxon>Bacteria</taxon>
        <taxon>Pseudomonadati</taxon>
        <taxon>Pseudomonadota</taxon>
        <taxon>Gammaproteobacteria</taxon>
        <taxon>Lysobacterales</taxon>
        <taxon>Lysobacteraceae</taxon>
        <taxon>Xanthomonas</taxon>
    </lineage>
</organism>
<dbReference type="InterPro" id="IPR008183">
    <property type="entry name" value="Aldose_1/G6P_1-epimerase"/>
</dbReference>
<name>A0A8I0HAP3_XANCI</name>
<dbReference type="InterPro" id="IPR014718">
    <property type="entry name" value="GH-type_carb-bd"/>
</dbReference>
<gene>
    <name evidence="1" type="ORF">GUH15_23525</name>
</gene>
<proteinExistence type="predicted"/>
<dbReference type="Proteomes" id="UP000653002">
    <property type="component" value="Unassembled WGS sequence"/>
</dbReference>
<sequence length="80" mass="8563">VDGTCMDFRTAKPIGQDIHDAALAPFRGYDTNLCLDGQGLRKIGQAEGDQTGIVMEVETTLEGVQLYTGNFISDRAGKNG</sequence>
<feature type="non-terminal residue" evidence="1">
    <location>
        <position position="1"/>
    </location>
</feature>
<dbReference type="GO" id="GO:0004034">
    <property type="term" value="F:aldose 1-epimerase activity"/>
    <property type="evidence" value="ECO:0007669"/>
    <property type="project" value="TreeGrafter"/>
</dbReference>